<evidence type="ECO:0000256" key="1">
    <source>
        <dbReference type="SAM" id="MobiDB-lite"/>
    </source>
</evidence>
<name>A0A382SDQ5_9ZZZZ</name>
<evidence type="ECO:0008006" key="3">
    <source>
        <dbReference type="Google" id="ProtNLM"/>
    </source>
</evidence>
<evidence type="ECO:0000313" key="2">
    <source>
        <dbReference type="EMBL" id="SVD08090.1"/>
    </source>
</evidence>
<sequence length="160" mass="17880">MPPPLPFKDPGPKSESKPESPPQTSHKPSREILDAMADAGENFSPEMLARLNREDAEAGEVEIALMWNTSDDLDLHVTAPSGEEIYFSNAKSDCGGWLDVDMNVMERGGNFSLQPVEHIRWLEGESPEGEYHVYVKLYTYRSDEAPVPFTVCIKAKNKVK</sequence>
<gene>
    <name evidence="2" type="ORF">METZ01_LOCUS360944</name>
</gene>
<accession>A0A382SDQ5</accession>
<feature type="region of interest" description="Disordered" evidence="1">
    <location>
        <begin position="1"/>
        <end position="41"/>
    </location>
</feature>
<dbReference type="AlphaFoldDB" id="A0A382SDQ5"/>
<dbReference type="EMBL" id="UINC01128376">
    <property type="protein sequence ID" value="SVD08090.1"/>
    <property type="molecule type" value="Genomic_DNA"/>
</dbReference>
<proteinExistence type="predicted"/>
<feature type="non-terminal residue" evidence="2">
    <location>
        <position position="160"/>
    </location>
</feature>
<organism evidence="2">
    <name type="scientific">marine metagenome</name>
    <dbReference type="NCBI Taxonomy" id="408172"/>
    <lineage>
        <taxon>unclassified sequences</taxon>
        <taxon>metagenomes</taxon>
        <taxon>ecological metagenomes</taxon>
    </lineage>
</organism>
<reference evidence="2" key="1">
    <citation type="submission" date="2018-05" db="EMBL/GenBank/DDBJ databases">
        <authorList>
            <person name="Lanie J.A."/>
            <person name="Ng W.-L."/>
            <person name="Kazmierczak K.M."/>
            <person name="Andrzejewski T.M."/>
            <person name="Davidsen T.M."/>
            <person name="Wayne K.J."/>
            <person name="Tettelin H."/>
            <person name="Glass J.I."/>
            <person name="Rusch D."/>
            <person name="Podicherti R."/>
            <person name="Tsui H.-C.T."/>
            <person name="Winkler M.E."/>
        </authorList>
    </citation>
    <scope>NUCLEOTIDE SEQUENCE</scope>
</reference>
<protein>
    <recommendedName>
        <fullName evidence="3">DUF2135 domain-containing protein</fullName>
    </recommendedName>
</protein>